<dbReference type="EMBL" id="BTSX01000004">
    <property type="protein sequence ID" value="GMS91710.1"/>
    <property type="molecule type" value="Genomic_DNA"/>
</dbReference>
<reference evidence="2" key="1">
    <citation type="submission" date="2023-10" db="EMBL/GenBank/DDBJ databases">
        <title>Genome assembly of Pristionchus species.</title>
        <authorList>
            <person name="Yoshida K."/>
            <person name="Sommer R.J."/>
        </authorList>
    </citation>
    <scope>NUCLEOTIDE SEQUENCE</scope>
    <source>
        <strain evidence="2">RS0144</strain>
    </source>
</reference>
<protein>
    <recommendedName>
        <fullName evidence="4">SH2 domain-containing protein</fullName>
    </recommendedName>
</protein>
<proteinExistence type="predicted"/>
<keyword evidence="3" id="KW-1185">Reference proteome</keyword>
<dbReference type="Proteomes" id="UP001432027">
    <property type="component" value="Unassembled WGS sequence"/>
</dbReference>
<name>A0AAV5TFC3_9BILA</name>
<dbReference type="PANTHER" id="PTHR31128">
    <property type="entry name" value="PROTEIN CBR-CLEC-135-RELATED"/>
    <property type="match status" value="1"/>
</dbReference>
<evidence type="ECO:0000313" key="3">
    <source>
        <dbReference type="Proteomes" id="UP001432027"/>
    </source>
</evidence>
<feature type="chain" id="PRO_5043461900" description="SH2 domain-containing protein" evidence="1">
    <location>
        <begin position="20"/>
        <end position="196"/>
    </location>
</feature>
<gene>
    <name evidence="2" type="ORF">PENTCL1PPCAC_13885</name>
</gene>
<sequence>ILLRLRLGRLLAAVRVAVGVLVVRIGHRDGRDDGQDRFGRLRYGREAGSVPARVPQPRRSQCRLGYVGNVGGQQCHDAPRSRRDASIATRHYIGVRSQRAVEKKLTPGQFFMYYDKPSGVDIPVTIELKIGYMTSTRKIYHFPIQRFDCQGEAYYAVMQTDTDVKMFPSIASLVQHYHTFSHVDPETGSLETFVPV</sequence>
<evidence type="ECO:0000313" key="2">
    <source>
        <dbReference type="EMBL" id="GMS91710.1"/>
    </source>
</evidence>
<dbReference type="AlphaFoldDB" id="A0AAV5TFC3"/>
<feature type="non-terminal residue" evidence="2">
    <location>
        <position position="1"/>
    </location>
</feature>
<accession>A0AAV5TFC3</accession>
<feature type="signal peptide" evidence="1">
    <location>
        <begin position="1"/>
        <end position="19"/>
    </location>
</feature>
<keyword evidence="1" id="KW-0732">Signal</keyword>
<organism evidence="2 3">
    <name type="scientific">Pristionchus entomophagus</name>
    <dbReference type="NCBI Taxonomy" id="358040"/>
    <lineage>
        <taxon>Eukaryota</taxon>
        <taxon>Metazoa</taxon>
        <taxon>Ecdysozoa</taxon>
        <taxon>Nematoda</taxon>
        <taxon>Chromadorea</taxon>
        <taxon>Rhabditida</taxon>
        <taxon>Rhabditina</taxon>
        <taxon>Diplogasteromorpha</taxon>
        <taxon>Diplogasteroidea</taxon>
        <taxon>Neodiplogasteridae</taxon>
        <taxon>Pristionchus</taxon>
    </lineage>
</organism>
<dbReference type="SUPFAM" id="SSF55550">
    <property type="entry name" value="SH2 domain"/>
    <property type="match status" value="1"/>
</dbReference>
<evidence type="ECO:0000256" key="1">
    <source>
        <dbReference type="SAM" id="SignalP"/>
    </source>
</evidence>
<evidence type="ECO:0008006" key="4">
    <source>
        <dbReference type="Google" id="ProtNLM"/>
    </source>
</evidence>
<dbReference type="PANTHER" id="PTHR31128:SF6">
    <property type="entry name" value="SH2 DOMAIN-CONTAINING PROTEIN"/>
    <property type="match status" value="1"/>
</dbReference>
<dbReference type="InterPro" id="IPR036860">
    <property type="entry name" value="SH2_dom_sf"/>
</dbReference>
<comment type="caution">
    <text evidence="2">The sequence shown here is derived from an EMBL/GenBank/DDBJ whole genome shotgun (WGS) entry which is preliminary data.</text>
</comment>